<keyword evidence="5" id="KW-1185">Reference proteome</keyword>
<evidence type="ECO:0008006" key="6">
    <source>
        <dbReference type="Google" id="ProtNLM"/>
    </source>
</evidence>
<reference evidence="3 4" key="1">
    <citation type="submission" date="2019-07" db="EMBL/GenBank/DDBJ databases">
        <title>Paenibacillus thiaminolyticus NRRL B-4156.</title>
        <authorList>
            <person name="Hehnly C."/>
            <person name="Zhang L."/>
        </authorList>
    </citation>
    <scope>NUCLEOTIDE SEQUENCE [LARGE SCALE GENOMIC DNA]</scope>
    <source>
        <strain evidence="3 4">NRRL B-4156</strain>
    </source>
</reference>
<dbReference type="PROSITE" id="PS51257">
    <property type="entry name" value="PROKAR_LIPOPROTEIN"/>
    <property type="match status" value="1"/>
</dbReference>
<protein>
    <recommendedName>
        <fullName evidence="6">Lipoprotein</fullName>
    </recommendedName>
</protein>
<sequence>MKKLSAIFLVCLLVLVGCGGGGGQSKDEGLVLDYINTFVNGTDVDAKTKFVEENVHPDIKPLFALGQNNVTDESKMYKDPKVMESINYEEEGKKGTLVLARGTVDGKEKEIIVLVMEGKIAFGFTPDGEGELKTGYDEMRAKFKTEPLK</sequence>
<feature type="signal peptide" evidence="1">
    <location>
        <begin position="1"/>
        <end position="19"/>
    </location>
</feature>
<gene>
    <name evidence="3" type="ORF">FLT43_27080</name>
    <name evidence="2" type="ORF">M5W83_25975</name>
</gene>
<dbReference type="EMBL" id="CP041405">
    <property type="protein sequence ID" value="QDM46710.1"/>
    <property type="molecule type" value="Genomic_DNA"/>
</dbReference>
<name>A0AAP9DZC0_PANTH</name>
<evidence type="ECO:0000313" key="2">
    <source>
        <dbReference type="EMBL" id="MCY9610602.1"/>
    </source>
</evidence>
<evidence type="ECO:0000313" key="5">
    <source>
        <dbReference type="Proteomes" id="UP001209276"/>
    </source>
</evidence>
<dbReference type="EMBL" id="JAMDMM010000059">
    <property type="protein sequence ID" value="MCY9610602.1"/>
    <property type="molecule type" value="Genomic_DNA"/>
</dbReference>
<accession>A0AAP9DZC0</accession>
<evidence type="ECO:0000313" key="3">
    <source>
        <dbReference type="EMBL" id="QDM46710.1"/>
    </source>
</evidence>
<dbReference type="RefSeq" id="WP_087442998.1">
    <property type="nucleotide sequence ID" value="NZ_CABMNB010000029.1"/>
</dbReference>
<evidence type="ECO:0000313" key="4">
    <source>
        <dbReference type="Proteomes" id="UP000315377"/>
    </source>
</evidence>
<dbReference type="GeneID" id="76999627"/>
<proteinExistence type="predicted"/>
<dbReference type="AlphaFoldDB" id="A0AAP9DZC0"/>
<dbReference type="Proteomes" id="UP000315377">
    <property type="component" value="Chromosome"/>
</dbReference>
<dbReference type="Proteomes" id="UP001209276">
    <property type="component" value="Unassembled WGS sequence"/>
</dbReference>
<reference evidence="2 5" key="2">
    <citation type="submission" date="2022-05" db="EMBL/GenBank/DDBJ databases">
        <title>Genome Sequencing of Bee-Associated Microbes.</title>
        <authorList>
            <person name="Dunlap C."/>
        </authorList>
    </citation>
    <scope>NUCLEOTIDE SEQUENCE [LARGE SCALE GENOMIC DNA]</scope>
    <source>
        <strain evidence="2 5">NRRL B-14613</strain>
    </source>
</reference>
<feature type="chain" id="PRO_5042873277" description="Lipoprotein" evidence="1">
    <location>
        <begin position="20"/>
        <end position="149"/>
    </location>
</feature>
<organism evidence="3 4">
    <name type="scientific">Paenibacillus thiaminolyticus</name>
    <name type="common">Bacillus thiaminolyticus</name>
    <dbReference type="NCBI Taxonomy" id="49283"/>
    <lineage>
        <taxon>Bacteria</taxon>
        <taxon>Bacillati</taxon>
        <taxon>Bacillota</taxon>
        <taxon>Bacilli</taxon>
        <taxon>Bacillales</taxon>
        <taxon>Paenibacillaceae</taxon>
        <taxon>Paenibacillus</taxon>
    </lineage>
</organism>
<keyword evidence="1" id="KW-0732">Signal</keyword>
<evidence type="ECO:0000256" key="1">
    <source>
        <dbReference type="SAM" id="SignalP"/>
    </source>
</evidence>